<organism evidence="1 2">
    <name type="scientific">Streptomyces racemochromogenes</name>
    <dbReference type="NCBI Taxonomy" id="67353"/>
    <lineage>
        <taxon>Bacteria</taxon>
        <taxon>Bacillati</taxon>
        <taxon>Actinomycetota</taxon>
        <taxon>Actinomycetes</taxon>
        <taxon>Kitasatosporales</taxon>
        <taxon>Streptomycetaceae</taxon>
        <taxon>Streptomyces</taxon>
    </lineage>
</organism>
<accession>A0ABW7PI13</accession>
<name>A0ABW7PI13_9ACTN</name>
<dbReference type="RefSeq" id="WP_395511754.1">
    <property type="nucleotide sequence ID" value="NZ_JBBDHD010000068.1"/>
</dbReference>
<sequence length="136" mass="14547">MDLRSRLLVEDNMLLLTLEEPVGTEQRAALAQAVDQLVDEHRPAGLVLTLGAAAGTAATVSVVLRAYRHWAAAGLPMAVATPQAAVRYLIRANQPALPVHAPTHDALRAVRALVRRQGGVDDLLPRPWGQDGAARQ</sequence>
<comment type="caution">
    <text evidence="1">The sequence shown here is derived from an EMBL/GenBank/DDBJ whole genome shotgun (WGS) entry which is preliminary data.</text>
</comment>
<dbReference type="Proteomes" id="UP001610631">
    <property type="component" value="Unassembled WGS sequence"/>
</dbReference>
<evidence type="ECO:0000313" key="2">
    <source>
        <dbReference type="Proteomes" id="UP001610631"/>
    </source>
</evidence>
<reference evidence="1 2" key="1">
    <citation type="submission" date="2024-03" db="EMBL/GenBank/DDBJ databases">
        <title>Whole genome sequencing of Streptomyces racemochromogenes, to identify antimicrobial biosynthetic gene clusters.</title>
        <authorList>
            <person name="Suryawanshi P."/>
            <person name="Krishnaraj P.U."/>
            <person name="Arun Y.P."/>
            <person name="Suryawanshi M.P."/>
            <person name="Rakshit O."/>
        </authorList>
    </citation>
    <scope>NUCLEOTIDE SEQUENCE [LARGE SCALE GENOMIC DNA]</scope>
    <source>
        <strain evidence="1 2">AUDT626</strain>
    </source>
</reference>
<proteinExistence type="predicted"/>
<dbReference type="EMBL" id="JBBDHD010000068">
    <property type="protein sequence ID" value="MFH7598039.1"/>
    <property type="molecule type" value="Genomic_DNA"/>
</dbReference>
<gene>
    <name evidence="1" type="ORF">WDV06_23500</name>
</gene>
<evidence type="ECO:0008006" key="3">
    <source>
        <dbReference type="Google" id="ProtNLM"/>
    </source>
</evidence>
<evidence type="ECO:0000313" key="1">
    <source>
        <dbReference type="EMBL" id="MFH7598039.1"/>
    </source>
</evidence>
<protein>
    <recommendedName>
        <fullName evidence="3">STAS domain-containing protein</fullName>
    </recommendedName>
</protein>
<dbReference type="InterPro" id="IPR036513">
    <property type="entry name" value="STAS_dom_sf"/>
</dbReference>
<dbReference type="Gene3D" id="3.30.750.24">
    <property type="entry name" value="STAS domain"/>
    <property type="match status" value="1"/>
</dbReference>
<keyword evidence="2" id="KW-1185">Reference proteome</keyword>